<dbReference type="PANTHER" id="PTHR37019:SF1">
    <property type="entry name" value="EXPERA DOMAIN-CONTAINING PROTEIN"/>
    <property type="match status" value="1"/>
</dbReference>
<feature type="transmembrane region" description="Helical" evidence="1">
    <location>
        <begin position="55"/>
        <end position="80"/>
    </location>
</feature>
<accession>A0A6G1GW81</accession>
<dbReference type="EMBL" id="ML977163">
    <property type="protein sequence ID" value="KAF1985185.1"/>
    <property type="molecule type" value="Genomic_DNA"/>
</dbReference>
<sequence>MPFLKPFGSISAWYWVLFLYIEPASTAVGAIYAHFYQHIYLTLTHAASAPASNSIPLSTSIVLTQLANLYLLLAINEALVLRATSDVKVWRVFLLGLLIADFGHLYSVYELGLPIYWRFWAWNAIDWGNIGFVYMVGCARVAFLCGVGLGEKRVGADLKSQ</sequence>
<gene>
    <name evidence="3" type="ORF">K402DRAFT_334692</name>
</gene>
<feature type="transmembrane region" description="Helical" evidence="1">
    <location>
        <begin position="12"/>
        <end position="35"/>
    </location>
</feature>
<dbReference type="Proteomes" id="UP000800041">
    <property type="component" value="Unassembled WGS sequence"/>
</dbReference>
<dbReference type="InterPro" id="IPR056121">
    <property type="entry name" value="DUF7704"/>
</dbReference>
<keyword evidence="1" id="KW-0812">Transmembrane</keyword>
<evidence type="ECO:0000259" key="2">
    <source>
        <dbReference type="Pfam" id="PF24803"/>
    </source>
</evidence>
<proteinExistence type="predicted"/>
<name>A0A6G1GW81_9PEZI</name>
<dbReference type="Pfam" id="PF24803">
    <property type="entry name" value="DUF7704"/>
    <property type="match status" value="1"/>
</dbReference>
<evidence type="ECO:0000313" key="4">
    <source>
        <dbReference type="Proteomes" id="UP000800041"/>
    </source>
</evidence>
<protein>
    <recommendedName>
        <fullName evidence="2">DUF7704 domain-containing protein</fullName>
    </recommendedName>
</protein>
<feature type="transmembrane region" description="Helical" evidence="1">
    <location>
        <begin position="129"/>
        <end position="149"/>
    </location>
</feature>
<reference evidence="3" key="1">
    <citation type="journal article" date="2020" name="Stud. Mycol.">
        <title>101 Dothideomycetes genomes: a test case for predicting lifestyles and emergence of pathogens.</title>
        <authorList>
            <person name="Haridas S."/>
            <person name="Albert R."/>
            <person name="Binder M."/>
            <person name="Bloem J."/>
            <person name="Labutti K."/>
            <person name="Salamov A."/>
            <person name="Andreopoulos B."/>
            <person name="Baker S."/>
            <person name="Barry K."/>
            <person name="Bills G."/>
            <person name="Bluhm B."/>
            <person name="Cannon C."/>
            <person name="Castanera R."/>
            <person name="Culley D."/>
            <person name="Daum C."/>
            <person name="Ezra D."/>
            <person name="Gonzalez J."/>
            <person name="Henrissat B."/>
            <person name="Kuo A."/>
            <person name="Liang C."/>
            <person name="Lipzen A."/>
            <person name="Lutzoni F."/>
            <person name="Magnuson J."/>
            <person name="Mondo S."/>
            <person name="Nolan M."/>
            <person name="Ohm R."/>
            <person name="Pangilinan J."/>
            <person name="Park H.-J."/>
            <person name="Ramirez L."/>
            <person name="Alfaro M."/>
            <person name="Sun H."/>
            <person name="Tritt A."/>
            <person name="Yoshinaga Y."/>
            <person name="Zwiers L.-H."/>
            <person name="Turgeon B."/>
            <person name="Goodwin S."/>
            <person name="Spatafora J."/>
            <person name="Crous P."/>
            <person name="Grigoriev I."/>
        </authorList>
    </citation>
    <scope>NUCLEOTIDE SEQUENCE</scope>
    <source>
        <strain evidence="3">CBS 113979</strain>
    </source>
</reference>
<dbReference type="AlphaFoldDB" id="A0A6G1GW81"/>
<feature type="domain" description="DUF7704" evidence="2">
    <location>
        <begin position="10"/>
        <end position="147"/>
    </location>
</feature>
<dbReference type="PANTHER" id="PTHR37019">
    <property type="entry name" value="CHROMOSOME 1, WHOLE GENOME SHOTGUN SEQUENCE"/>
    <property type="match status" value="1"/>
</dbReference>
<evidence type="ECO:0000256" key="1">
    <source>
        <dbReference type="SAM" id="Phobius"/>
    </source>
</evidence>
<organism evidence="3 4">
    <name type="scientific">Aulographum hederae CBS 113979</name>
    <dbReference type="NCBI Taxonomy" id="1176131"/>
    <lineage>
        <taxon>Eukaryota</taxon>
        <taxon>Fungi</taxon>
        <taxon>Dikarya</taxon>
        <taxon>Ascomycota</taxon>
        <taxon>Pezizomycotina</taxon>
        <taxon>Dothideomycetes</taxon>
        <taxon>Pleosporomycetidae</taxon>
        <taxon>Aulographales</taxon>
        <taxon>Aulographaceae</taxon>
    </lineage>
</organism>
<feature type="transmembrane region" description="Helical" evidence="1">
    <location>
        <begin position="92"/>
        <end position="109"/>
    </location>
</feature>
<keyword evidence="1" id="KW-1133">Transmembrane helix</keyword>
<evidence type="ECO:0000313" key="3">
    <source>
        <dbReference type="EMBL" id="KAF1985185.1"/>
    </source>
</evidence>
<keyword evidence="4" id="KW-1185">Reference proteome</keyword>
<keyword evidence="1" id="KW-0472">Membrane</keyword>
<dbReference type="OrthoDB" id="5313995at2759"/>